<evidence type="ECO:0000313" key="8">
    <source>
        <dbReference type="EMBL" id="MFC5403488.1"/>
    </source>
</evidence>
<keyword evidence="4" id="KW-0597">Phosphoprotein</keyword>
<evidence type="ECO:0000256" key="3">
    <source>
        <dbReference type="ARBA" id="ARBA00023163"/>
    </source>
</evidence>
<organism evidence="8 9">
    <name type="scientific">Cohnella soli</name>
    <dbReference type="NCBI Taxonomy" id="425005"/>
    <lineage>
        <taxon>Bacteria</taxon>
        <taxon>Bacillati</taxon>
        <taxon>Bacillota</taxon>
        <taxon>Bacilli</taxon>
        <taxon>Bacillales</taxon>
        <taxon>Paenibacillaceae</taxon>
        <taxon>Cohnella</taxon>
    </lineage>
</organism>
<feature type="region of interest" description="Disordered" evidence="5">
    <location>
        <begin position="182"/>
        <end position="203"/>
    </location>
</feature>
<dbReference type="InterPro" id="IPR011006">
    <property type="entry name" value="CheY-like_superfamily"/>
</dbReference>
<dbReference type="PRINTS" id="PR00032">
    <property type="entry name" value="HTHARAC"/>
</dbReference>
<dbReference type="PROSITE" id="PS00041">
    <property type="entry name" value="HTH_ARAC_FAMILY_1"/>
    <property type="match status" value="1"/>
</dbReference>
<evidence type="ECO:0000256" key="5">
    <source>
        <dbReference type="SAM" id="MobiDB-lite"/>
    </source>
</evidence>
<dbReference type="Pfam" id="PF00072">
    <property type="entry name" value="Response_reg"/>
    <property type="match status" value="1"/>
</dbReference>
<evidence type="ECO:0000256" key="1">
    <source>
        <dbReference type="ARBA" id="ARBA00023015"/>
    </source>
</evidence>
<keyword evidence="3" id="KW-0804">Transcription</keyword>
<dbReference type="Pfam" id="PF12833">
    <property type="entry name" value="HTH_18"/>
    <property type="match status" value="1"/>
</dbReference>
<evidence type="ECO:0000313" key="9">
    <source>
        <dbReference type="Proteomes" id="UP001596113"/>
    </source>
</evidence>
<evidence type="ECO:0000259" key="7">
    <source>
        <dbReference type="PROSITE" id="PS50110"/>
    </source>
</evidence>
<keyword evidence="2" id="KW-0238">DNA-binding</keyword>
<dbReference type="SMART" id="SM00448">
    <property type="entry name" value="REC"/>
    <property type="match status" value="1"/>
</dbReference>
<dbReference type="SUPFAM" id="SSF52172">
    <property type="entry name" value="CheY-like"/>
    <property type="match status" value="1"/>
</dbReference>
<dbReference type="Gene3D" id="1.10.10.60">
    <property type="entry name" value="Homeodomain-like"/>
    <property type="match status" value="2"/>
</dbReference>
<sequence length="508" mass="57872">MPKLLIVDDEEMIRDGLASMVNRLLPGWKVVSKCEDAEQAWEQVNACSPDLALIDIGMTGMNGLELAARLDEEKPGIYKIMLTGYDKFSYVQSALRSGVSDYLLKPVQRNELVAAFHKAEKQIVERRRQRQLKLEKAATEWAISEKPESLALLQQLLAEEGWAGEGTLYGVRLECQYRTEAESGKEPERIANNGEDRSEAGSERLLHNDEVLKVTVPISSVCVMMFVAVNGTDTSAEMRTDYGDLTDNLSQLPAMFRQAQERMYRDMRPVDETIPADEAELMKRVVFAVEMDDLKATTYLLEQWRQELRQAATDHPMREFVRLFRFVAFVAGLQTRVRSALLSEMNAEIVRLSSRLLFTGDPAVLLSAIDHFVDGVARLQPKLFDERKLIGKVKEIMRKEFMNPDFSLELAAGHVHLNATYLSELFKETTGRKFIDYLTDIRLEEARRLLQETDMKMYEVCLSVGYTSSKYFSTLFRKKFDVTPTMYREGPGGGEHRDDETGESGTFF</sequence>
<dbReference type="InterPro" id="IPR020449">
    <property type="entry name" value="Tscrpt_reg_AraC-type_HTH"/>
</dbReference>
<comment type="caution">
    <text evidence="8">The sequence shown here is derived from an EMBL/GenBank/DDBJ whole genome shotgun (WGS) entry which is preliminary data.</text>
</comment>
<proteinExistence type="predicted"/>
<dbReference type="SUPFAM" id="SSF46689">
    <property type="entry name" value="Homeodomain-like"/>
    <property type="match status" value="1"/>
</dbReference>
<feature type="domain" description="Response regulatory" evidence="7">
    <location>
        <begin position="3"/>
        <end position="120"/>
    </location>
</feature>
<dbReference type="InterPro" id="IPR001789">
    <property type="entry name" value="Sig_transdc_resp-reg_receiver"/>
</dbReference>
<dbReference type="PROSITE" id="PS01124">
    <property type="entry name" value="HTH_ARAC_FAMILY_2"/>
    <property type="match status" value="1"/>
</dbReference>
<dbReference type="EMBL" id="JBHSMI010000023">
    <property type="protein sequence ID" value="MFC5403488.1"/>
    <property type="molecule type" value="Genomic_DNA"/>
</dbReference>
<dbReference type="SMART" id="SM00342">
    <property type="entry name" value="HTH_ARAC"/>
    <property type="match status" value="1"/>
</dbReference>
<gene>
    <name evidence="8" type="ORF">ACFPOF_12165</name>
</gene>
<evidence type="ECO:0000259" key="6">
    <source>
        <dbReference type="PROSITE" id="PS01124"/>
    </source>
</evidence>
<keyword evidence="9" id="KW-1185">Reference proteome</keyword>
<dbReference type="Gene3D" id="3.40.50.2300">
    <property type="match status" value="1"/>
</dbReference>
<protein>
    <submittedName>
        <fullName evidence="8">Response regulator</fullName>
    </submittedName>
</protein>
<feature type="region of interest" description="Disordered" evidence="5">
    <location>
        <begin position="487"/>
        <end position="508"/>
    </location>
</feature>
<dbReference type="InterPro" id="IPR018060">
    <property type="entry name" value="HTH_AraC"/>
</dbReference>
<name>A0ABW0HSV0_9BACL</name>
<dbReference type="InterPro" id="IPR018062">
    <property type="entry name" value="HTH_AraC-typ_CS"/>
</dbReference>
<dbReference type="PANTHER" id="PTHR43280:SF2">
    <property type="entry name" value="HTH-TYPE TRANSCRIPTIONAL REGULATOR EXSA"/>
    <property type="match status" value="1"/>
</dbReference>
<accession>A0ABW0HSV0</accession>
<evidence type="ECO:0000256" key="2">
    <source>
        <dbReference type="ARBA" id="ARBA00023125"/>
    </source>
</evidence>
<reference evidence="9" key="1">
    <citation type="journal article" date="2019" name="Int. J. Syst. Evol. Microbiol.">
        <title>The Global Catalogue of Microorganisms (GCM) 10K type strain sequencing project: providing services to taxonomists for standard genome sequencing and annotation.</title>
        <authorList>
            <consortium name="The Broad Institute Genomics Platform"/>
            <consortium name="The Broad Institute Genome Sequencing Center for Infectious Disease"/>
            <person name="Wu L."/>
            <person name="Ma J."/>
        </authorList>
    </citation>
    <scope>NUCLEOTIDE SEQUENCE [LARGE SCALE GENOMIC DNA]</scope>
    <source>
        <strain evidence="9">CGMCC 1.18575</strain>
    </source>
</reference>
<dbReference type="PANTHER" id="PTHR43280">
    <property type="entry name" value="ARAC-FAMILY TRANSCRIPTIONAL REGULATOR"/>
    <property type="match status" value="1"/>
</dbReference>
<dbReference type="CDD" id="cd17536">
    <property type="entry name" value="REC_YesN-like"/>
    <property type="match status" value="1"/>
</dbReference>
<feature type="domain" description="HTH araC/xylS-type" evidence="6">
    <location>
        <begin position="391"/>
        <end position="490"/>
    </location>
</feature>
<feature type="modified residue" description="4-aspartylphosphate" evidence="4">
    <location>
        <position position="55"/>
    </location>
</feature>
<dbReference type="Proteomes" id="UP001596113">
    <property type="component" value="Unassembled WGS sequence"/>
</dbReference>
<dbReference type="InterPro" id="IPR009057">
    <property type="entry name" value="Homeodomain-like_sf"/>
</dbReference>
<evidence type="ECO:0000256" key="4">
    <source>
        <dbReference type="PROSITE-ProRule" id="PRU00169"/>
    </source>
</evidence>
<dbReference type="RefSeq" id="WP_378132880.1">
    <property type="nucleotide sequence ID" value="NZ_JBHSMI010000023.1"/>
</dbReference>
<dbReference type="PROSITE" id="PS50110">
    <property type="entry name" value="RESPONSE_REGULATORY"/>
    <property type="match status" value="1"/>
</dbReference>
<keyword evidence="1" id="KW-0805">Transcription regulation</keyword>